<evidence type="ECO:0000259" key="8">
    <source>
        <dbReference type="PROSITE" id="PS50110"/>
    </source>
</evidence>
<dbReference type="SUPFAM" id="SSF52172">
    <property type="entry name" value="CheY-like"/>
    <property type="match status" value="1"/>
</dbReference>
<dbReference type="Proteomes" id="UP000273643">
    <property type="component" value="Unassembled WGS sequence"/>
</dbReference>
<dbReference type="CDD" id="cd17624">
    <property type="entry name" value="REC_OmpR_PmrA-like"/>
    <property type="match status" value="1"/>
</dbReference>
<feature type="modified residue" description="4-aspartylphosphate" evidence="6">
    <location>
        <position position="51"/>
    </location>
</feature>
<dbReference type="InterPro" id="IPR039420">
    <property type="entry name" value="WalR-like"/>
</dbReference>
<dbReference type="SMART" id="SM00862">
    <property type="entry name" value="Trans_reg_C"/>
    <property type="match status" value="1"/>
</dbReference>
<evidence type="ECO:0000313" key="11">
    <source>
        <dbReference type="Proteomes" id="UP000273643"/>
    </source>
</evidence>
<gene>
    <name evidence="10" type="ORF">EDC38_2159</name>
</gene>
<protein>
    <submittedName>
        <fullName evidence="10">Two-component system OmpR family response regulator/two-component system response regulator QseB</fullName>
    </submittedName>
</protein>
<dbReference type="SMART" id="SM00448">
    <property type="entry name" value="REC"/>
    <property type="match status" value="1"/>
</dbReference>
<evidence type="ECO:0000256" key="1">
    <source>
        <dbReference type="ARBA" id="ARBA00022553"/>
    </source>
</evidence>
<dbReference type="PANTHER" id="PTHR48111">
    <property type="entry name" value="REGULATOR OF RPOS"/>
    <property type="match status" value="1"/>
</dbReference>
<dbReference type="Gene3D" id="6.10.250.690">
    <property type="match status" value="1"/>
</dbReference>
<dbReference type="InterPro" id="IPR016032">
    <property type="entry name" value="Sig_transdc_resp-reg_C-effctor"/>
</dbReference>
<dbReference type="InterPro" id="IPR036388">
    <property type="entry name" value="WH-like_DNA-bd_sf"/>
</dbReference>
<dbReference type="OrthoDB" id="9802426at2"/>
<dbReference type="Pfam" id="PF00072">
    <property type="entry name" value="Response_reg"/>
    <property type="match status" value="1"/>
</dbReference>
<comment type="caution">
    <text evidence="10">The sequence shown here is derived from an EMBL/GenBank/DDBJ whole genome shotgun (WGS) entry which is preliminary data.</text>
</comment>
<keyword evidence="3" id="KW-0805">Transcription regulation</keyword>
<feature type="domain" description="OmpR/PhoB-type" evidence="9">
    <location>
        <begin position="125"/>
        <end position="219"/>
    </location>
</feature>
<evidence type="ECO:0000256" key="4">
    <source>
        <dbReference type="ARBA" id="ARBA00023125"/>
    </source>
</evidence>
<feature type="DNA-binding region" description="OmpR/PhoB-type" evidence="7">
    <location>
        <begin position="125"/>
        <end position="219"/>
    </location>
</feature>
<keyword evidence="11" id="KW-1185">Reference proteome</keyword>
<dbReference type="PROSITE" id="PS50110">
    <property type="entry name" value="RESPONSE_REGULATORY"/>
    <property type="match status" value="1"/>
</dbReference>
<dbReference type="GO" id="GO:0032993">
    <property type="term" value="C:protein-DNA complex"/>
    <property type="evidence" value="ECO:0007669"/>
    <property type="project" value="TreeGrafter"/>
</dbReference>
<dbReference type="AlphaFoldDB" id="A0A3N1NZB6"/>
<keyword evidence="2" id="KW-0902">Two-component regulatory system</keyword>
<keyword evidence="1 6" id="KW-0597">Phosphoprotein</keyword>
<evidence type="ECO:0000313" key="10">
    <source>
        <dbReference type="EMBL" id="ROQ21535.1"/>
    </source>
</evidence>
<dbReference type="InterPro" id="IPR001867">
    <property type="entry name" value="OmpR/PhoB-type_DNA-bd"/>
</dbReference>
<dbReference type="InterPro" id="IPR011006">
    <property type="entry name" value="CheY-like_superfamily"/>
</dbReference>
<dbReference type="InterPro" id="IPR001789">
    <property type="entry name" value="Sig_transdc_resp-reg_receiver"/>
</dbReference>
<organism evidence="10 11">
    <name type="scientific">Marinimicrobium koreense</name>
    <dbReference type="NCBI Taxonomy" id="306545"/>
    <lineage>
        <taxon>Bacteria</taxon>
        <taxon>Pseudomonadati</taxon>
        <taxon>Pseudomonadota</taxon>
        <taxon>Gammaproteobacteria</taxon>
        <taxon>Cellvibrionales</taxon>
        <taxon>Cellvibrionaceae</taxon>
        <taxon>Marinimicrobium</taxon>
    </lineage>
</organism>
<keyword evidence="4 7" id="KW-0238">DNA-binding</keyword>
<dbReference type="GO" id="GO:0000156">
    <property type="term" value="F:phosphorelay response regulator activity"/>
    <property type="evidence" value="ECO:0007669"/>
    <property type="project" value="TreeGrafter"/>
</dbReference>
<feature type="domain" description="Response regulatory" evidence="8">
    <location>
        <begin position="2"/>
        <end position="116"/>
    </location>
</feature>
<reference evidence="10 11" key="1">
    <citation type="submission" date="2018-11" db="EMBL/GenBank/DDBJ databases">
        <title>Genomic Encyclopedia of Type Strains, Phase IV (KMG-IV): sequencing the most valuable type-strain genomes for metagenomic binning, comparative biology and taxonomic classification.</title>
        <authorList>
            <person name="Goeker M."/>
        </authorList>
    </citation>
    <scope>NUCLEOTIDE SEQUENCE [LARGE SCALE GENOMIC DNA]</scope>
    <source>
        <strain evidence="10 11">DSM 16974</strain>
    </source>
</reference>
<dbReference type="EMBL" id="RJUK01000001">
    <property type="protein sequence ID" value="ROQ21535.1"/>
    <property type="molecule type" value="Genomic_DNA"/>
</dbReference>
<dbReference type="GO" id="GO:0006355">
    <property type="term" value="P:regulation of DNA-templated transcription"/>
    <property type="evidence" value="ECO:0007669"/>
    <property type="project" value="InterPro"/>
</dbReference>
<dbReference type="CDD" id="cd00383">
    <property type="entry name" value="trans_reg_C"/>
    <property type="match status" value="1"/>
</dbReference>
<dbReference type="Gene3D" id="3.40.50.2300">
    <property type="match status" value="1"/>
</dbReference>
<proteinExistence type="predicted"/>
<dbReference type="SUPFAM" id="SSF46894">
    <property type="entry name" value="C-terminal effector domain of the bipartite response regulators"/>
    <property type="match status" value="1"/>
</dbReference>
<name>A0A3N1NZB6_9GAMM</name>
<evidence type="ECO:0000256" key="6">
    <source>
        <dbReference type="PROSITE-ProRule" id="PRU00169"/>
    </source>
</evidence>
<dbReference type="PROSITE" id="PS51755">
    <property type="entry name" value="OMPR_PHOB"/>
    <property type="match status" value="1"/>
</dbReference>
<keyword evidence="5" id="KW-0804">Transcription</keyword>
<dbReference type="RefSeq" id="WP_123638512.1">
    <property type="nucleotide sequence ID" value="NZ_RJUK01000001.1"/>
</dbReference>
<dbReference type="GO" id="GO:0000976">
    <property type="term" value="F:transcription cis-regulatory region binding"/>
    <property type="evidence" value="ECO:0007669"/>
    <property type="project" value="TreeGrafter"/>
</dbReference>
<evidence type="ECO:0000256" key="7">
    <source>
        <dbReference type="PROSITE-ProRule" id="PRU01091"/>
    </source>
</evidence>
<evidence type="ECO:0000259" key="9">
    <source>
        <dbReference type="PROSITE" id="PS51755"/>
    </source>
</evidence>
<dbReference type="Pfam" id="PF00486">
    <property type="entry name" value="Trans_reg_C"/>
    <property type="match status" value="1"/>
</dbReference>
<dbReference type="FunFam" id="3.40.50.2300:FF:000002">
    <property type="entry name" value="DNA-binding response regulator PhoP"/>
    <property type="match status" value="1"/>
</dbReference>
<sequence length="226" mass="25892">MRILLIEDDSMLAQTMIRMLEQAQHQVDWINDGRKGLNALKDQTFDIAIADLTLPRLDGLEIVRQARKAQCRTPIIILTAREELDDRVQGLDFGADDYLTKPFKMAELEARMRAVIRRTDGYTDNNVLTSGTIRLNLDHAELQVGEKRFQLPKAEFQILQVLMRNTDRVATRRRLEEVLYGWDRGAESNTLEVHIHHLRQRLGKSVIRTVRGVGYTLDSEAAKDAG</sequence>
<evidence type="ECO:0000256" key="2">
    <source>
        <dbReference type="ARBA" id="ARBA00023012"/>
    </source>
</evidence>
<evidence type="ECO:0000256" key="3">
    <source>
        <dbReference type="ARBA" id="ARBA00023015"/>
    </source>
</evidence>
<accession>A0A3N1NZB6</accession>
<dbReference type="PANTHER" id="PTHR48111:SF67">
    <property type="entry name" value="TRANSCRIPTIONAL REGULATORY PROTEIN TCTD"/>
    <property type="match status" value="1"/>
</dbReference>
<evidence type="ECO:0000256" key="5">
    <source>
        <dbReference type="ARBA" id="ARBA00023163"/>
    </source>
</evidence>
<dbReference type="Gene3D" id="1.10.10.10">
    <property type="entry name" value="Winged helix-like DNA-binding domain superfamily/Winged helix DNA-binding domain"/>
    <property type="match status" value="1"/>
</dbReference>
<dbReference type="GO" id="GO:0005829">
    <property type="term" value="C:cytosol"/>
    <property type="evidence" value="ECO:0007669"/>
    <property type="project" value="TreeGrafter"/>
</dbReference>